<evidence type="ECO:0000259" key="2">
    <source>
        <dbReference type="PROSITE" id="PS50853"/>
    </source>
</evidence>
<dbReference type="InterPro" id="IPR036116">
    <property type="entry name" value="FN3_sf"/>
</dbReference>
<dbReference type="SUPFAM" id="SSF52058">
    <property type="entry name" value="L domain-like"/>
    <property type="match status" value="2"/>
</dbReference>
<reference evidence="3 4" key="1">
    <citation type="submission" date="2018-02" db="EMBL/GenBank/DDBJ databases">
        <title>Complete genome sequencing of Faecalibacterium prausnitzii strains isolated from the human gut.</title>
        <authorList>
            <person name="Fitzgerald B.C."/>
            <person name="Shkoporov A.N."/>
            <person name="Ross P.R."/>
            <person name="Hill C."/>
        </authorList>
    </citation>
    <scope>NUCLEOTIDE SEQUENCE [LARGE SCALE GENOMIC DNA]</scope>
    <source>
        <strain evidence="3 4">APC942/31-1</strain>
    </source>
</reference>
<dbReference type="Proteomes" id="UP000253208">
    <property type="component" value="Unassembled WGS sequence"/>
</dbReference>
<accession>A0A367G1T5</accession>
<proteinExistence type="predicted"/>
<evidence type="ECO:0000313" key="4">
    <source>
        <dbReference type="Proteomes" id="UP000253208"/>
    </source>
</evidence>
<dbReference type="InterPro" id="IPR003961">
    <property type="entry name" value="FN3_dom"/>
</dbReference>
<dbReference type="CDD" id="cd00063">
    <property type="entry name" value="FN3"/>
    <property type="match status" value="2"/>
</dbReference>
<feature type="compositionally biased region" description="Polar residues" evidence="1">
    <location>
        <begin position="109"/>
        <end position="122"/>
    </location>
</feature>
<feature type="domain" description="Fibronectin type-III" evidence="2">
    <location>
        <begin position="1185"/>
        <end position="1278"/>
    </location>
</feature>
<dbReference type="SMART" id="SM00060">
    <property type="entry name" value="FN3"/>
    <property type="match status" value="2"/>
</dbReference>
<comment type="caution">
    <text evidence="3">The sequence shown here is derived from an EMBL/GenBank/DDBJ whole genome shotgun (WGS) entry which is preliminary data.</text>
</comment>
<organism evidence="3 4">
    <name type="scientific">Blautia obeum</name>
    <dbReference type="NCBI Taxonomy" id="40520"/>
    <lineage>
        <taxon>Bacteria</taxon>
        <taxon>Bacillati</taxon>
        <taxon>Bacillota</taxon>
        <taxon>Clostridia</taxon>
        <taxon>Lachnospirales</taxon>
        <taxon>Lachnospiraceae</taxon>
        <taxon>Blautia</taxon>
    </lineage>
</organism>
<gene>
    <name evidence="3" type="ORF">C4886_06080</name>
</gene>
<dbReference type="SUPFAM" id="SSF49265">
    <property type="entry name" value="Fibronectin type III"/>
    <property type="match status" value="1"/>
</dbReference>
<dbReference type="InterPro" id="IPR026906">
    <property type="entry name" value="LRR_5"/>
</dbReference>
<dbReference type="Gene3D" id="2.60.40.10">
    <property type="entry name" value="Immunoglobulins"/>
    <property type="match status" value="2"/>
</dbReference>
<dbReference type="Pfam" id="PF00041">
    <property type="entry name" value="fn3"/>
    <property type="match status" value="1"/>
</dbReference>
<dbReference type="EMBL" id="PSQG01000007">
    <property type="protein sequence ID" value="RCH44580.1"/>
    <property type="molecule type" value="Genomic_DNA"/>
</dbReference>
<dbReference type="InterPro" id="IPR013783">
    <property type="entry name" value="Ig-like_fold"/>
</dbReference>
<feature type="region of interest" description="Disordered" evidence="1">
    <location>
        <begin position="104"/>
        <end position="189"/>
    </location>
</feature>
<name>A0A367G1T5_9FIRM</name>
<dbReference type="Gene3D" id="3.80.10.10">
    <property type="entry name" value="Ribonuclease Inhibitor"/>
    <property type="match status" value="4"/>
</dbReference>
<dbReference type="InterPro" id="IPR032675">
    <property type="entry name" value="LRR_dom_sf"/>
</dbReference>
<dbReference type="PANTHER" id="PTHR45661:SF3">
    <property type="entry name" value="IG-LIKE DOMAIN-CONTAINING PROTEIN"/>
    <property type="match status" value="1"/>
</dbReference>
<dbReference type="InterPro" id="IPR053139">
    <property type="entry name" value="Surface_bspA-like"/>
</dbReference>
<sequence length="1373" mass="153412">MFSFLCEILIGVRRIFAIEAVNFPDSVKTNLFVLVRMWSILIDFQRHFLYNRIINIIRLRRSMYMKKKTLAFLLSACLLTQSAGFVSAADFSAVPEEAANAEEIFSPEANPTDSDPSDNLSATGGDDFSDEHPDHMTTTDSGAASEESKISSDLDADTNPDSTTNTESAPSVSNSVTNPETDQDVELLPEETMPEDVELEPEASSTENDSELSQELLFDDGESDTFNDGNDSSSAAFASSKIPDHDIWLADTVKTGLIVDGKNIQTKSLYNLITQPSVKPVYQELGERILSNKPMLVLSSIWKGVIKQEFYDDQKLIYEALLADYLQFVDSTDSKGFDSSQIERANSYLIKIFNDLSTYYTQNGVYNWKPEDFMKLNAEEANKLLQSVDSMKTAVSLVGDTCSTTKELIELCTKVNAFKNAADERILLIQKARNAGSSNTAFVEACDAILAQLGSQSIDVSYLRSQSASAAMKKCTETMISELSKQNPALKALSYGSSAMDILFNTSSINSDNLKLSLLYTMDCYFNTALTSSSSTYTRYKNTDNANTFVKCFQGYTTFQIYADNVAKSYISGVTSGGALNRTFADIFYREGVKNAESWKNLCDGQINTRRGILDVLAKFYQLYNRFYLKDEYTNALKDQTTATPTPTPRPLVPVDYEVTVPESPKPMVETHSFSDGTGWSYFEDGTLVLFGNEIFHANIDCIADVKKLIICEGPTSIEPYATYDSFRYWTNLKSVWLPESLTSISNFIFSDCSNLEEVHFSSNNINLARLVFKNCVSLKNITFPENLANVSFAEGCFKWCSSLDNIVLPDSLTTIPSSCFYGCTNLQNIVLPDTIKNIGSYAFTDCTNLQQINIPDSVTNIAEHAFENCSSLKSIVLPIGLSGGKLNCSAHYTGSHYLSNDSFINYQGISDYTFYNCSGLKEVTFKNGNTTQLIGAYAFAGCSQLQKINISDNIKFIDHHAFENCSSLPQINLQHVQGLCHDVFKNCSSLKNVSFPKDTIRLSSNVFQNCRSLENIELSGTLYDSSFSGCTNLKKAIIHTALFIDNNAFYNCKNLTEIILPQKFTVYYSTPRIGKKAFYNCVKLKNITFPDDLEFIDTQCFYNCRSLQSITFPKDTYTLENECFANCNNLKSITFLRPRFTCDPNAFKDCSNLKIIYGHSDTDAVTTAKQLGLTFIALDAPSVIPSGLTLTPGNKYFKASWKKASSVNGYQIQYSKNKNFSQSTAKLTGSGNTTTLTVKNLISDQTYYVRIRAYKKVNQKNYYGKWSTPKAVTVLPINVPTVSAPALKSGKQYFRASWKKTSGTSGYQIQYSLYKNFKKPVTKTLTGNTKTSITVSRLKRQKRYYVRVRAYRNANFKKYYGKWSKTKSIVVK</sequence>
<dbReference type="PROSITE" id="PS50853">
    <property type="entry name" value="FN3"/>
    <property type="match status" value="2"/>
</dbReference>
<dbReference type="Pfam" id="PF13306">
    <property type="entry name" value="LRR_5"/>
    <property type="match status" value="4"/>
</dbReference>
<protein>
    <recommendedName>
        <fullName evidence="2">Fibronectin type-III domain-containing protein</fullName>
    </recommendedName>
</protein>
<evidence type="ECO:0000313" key="3">
    <source>
        <dbReference type="EMBL" id="RCH44580.1"/>
    </source>
</evidence>
<dbReference type="PANTHER" id="PTHR45661">
    <property type="entry name" value="SURFACE ANTIGEN"/>
    <property type="match status" value="1"/>
</dbReference>
<evidence type="ECO:0000256" key="1">
    <source>
        <dbReference type="SAM" id="MobiDB-lite"/>
    </source>
</evidence>
<feature type="compositionally biased region" description="Polar residues" evidence="1">
    <location>
        <begin position="159"/>
        <end position="180"/>
    </location>
</feature>
<feature type="domain" description="Fibronectin type-III" evidence="2">
    <location>
        <begin position="1280"/>
        <end position="1373"/>
    </location>
</feature>